<keyword evidence="2" id="KW-1185">Reference proteome</keyword>
<reference evidence="1 2" key="1">
    <citation type="submission" date="2014-12" db="EMBL/GenBank/DDBJ databases">
        <title>Draft genome sequence of Paenibacillus kamchatkensis strain B-2647.</title>
        <authorList>
            <person name="Karlyshev A.V."/>
            <person name="Kudryashova E.B."/>
        </authorList>
    </citation>
    <scope>NUCLEOTIDE SEQUENCE [LARGE SCALE GENOMIC DNA]</scope>
    <source>
        <strain evidence="1 2">VKM B-2647</strain>
    </source>
</reference>
<name>A0ABR5A059_9BACL</name>
<proteinExistence type="predicted"/>
<accession>A0ABR5A059</accession>
<evidence type="ECO:0000313" key="1">
    <source>
        <dbReference type="EMBL" id="KIL34453.1"/>
    </source>
</evidence>
<gene>
    <name evidence="1" type="ORF">SD70_32525</name>
</gene>
<protein>
    <submittedName>
        <fullName evidence="1">Uncharacterized protein</fullName>
    </submittedName>
</protein>
<organism evidence="1 2">
    <name type="scientific">Gordoniibacillus kamchatkensis</name>
    <dbReference type="NCBI Taxonomy" id="1590651"/>
    <lineage>
        <taxon>Bacteria</taxon>
        <taxon>Bacillati</taxon>
        <taxon>Bacillota</taxon>
        <taxon>Bacilli</taxon>
        <taxon>Bacillales</taxon>
        <taxon>Paenibacillaceae</taxon>
        <taxon>Gordoniibacillus</taxon>
    </lineage>
</organism>
<dbReference type="Proteomes" id="UP000031967">
    <property type="component" value="Unassembled WGS sequence"/>
</dbReference>
<evidence type="ECO:0000313" key="2">
    <source>
        <dbReference type="Proteomes" id="UP000031967"/>
    </source>
</evidence>
<dbReference type="EMBL" id="JXAK01000147">
    <property type="protein sequence ID" value="KIL34453.1"/>
    <property type="molecule type" value="Genomic_DNA"/>
</dbReference>
<sequence>MFLGNYRLMRELHCKTSNHMAVGMCLRPSKTWRQVFLVGVNPMKKKANPLMVRKNWIKSIHEAAA</sequence>
<comment type="caution">
    <text evidence="1">The sequence shown here is derived from an EMBL/GenBank/DDBJ whole genome shotgun (WGS) entry which is preliminary data.</text>
</comment>